<reference evidence="2" key="1">
    <citation type="submission" date="2020-08" db="EMBL/GenBank/DDBJ databases">
        <title>Whole genome shotgun sequence of Polymorphospora rubra NBRC 101157.</title>
        <authorList>
            <person name="Komaki H."/>
            <person name="Tamura T."/>
        </authorList>
    </citation>
    <scope>NUCLEOTIDE SEQUENCE</scope>
    <source>
        <strain evidence="2">NBRC 101157</strain>
    </source>
</reference>
<dbReference type="Gene3D" id="3.20.20.70">
    <property type="entry name" value="Aldolase class I"/>
    <property type="match status" value="1"/>
</dbReference>
<dbReference type="Proteomes" id="UP000680866">
    <property type="component" value="Chromosome"/>
</dbReference>
<dbReference type="Pfam" id="PF00724">
    <property type="entry name" value="Oxidored_FMN"/>
    <property type="match status" value="1"/>
</dbReference>
<sequence>MTTTTAKAPAPDTARLFTPTTVAGLRLRSPFVMAPMTRLRSPGGVPTAGVAAYYRRRAAGGVGLVVTEGVYVGHSSAGHESAVPRLVPESAAGWRAVVEAVHAEHGLIFPQLWHLGSEREPVDGRAAWTPSGVREDGRPRGRAMTLTDIDDIVSAFAASARLAHGLGFDGVELHAAHGYLLDEFLWPATNRRTDRYGGPARDRSRFVAEIVAAVRAATAPDFPVAVRFSQFKERDYAARIADTPAELESVLAPIVTAGATLLHASSRRFWEPAFAGSPLNLAGWAKRLTGLPTITVGSVGLRRATLGPAADHPGSLAALAGRYRSGEFDLVAVGRALLANPSWVHDVAHGRHEQVVDYRKEQEDVFF</sequence>
<dbReference type="PANTHER" id="PTHR22893">
    <property type="entry name" value="NADH OXIDOREDUCTASE-RELATED"/>
    <property type="match status" value="1"/>
</dbReference>
<proteinExistence type="predicted"/>
<keyword evidence="3" id="KW-1185">Reference proteome</keyword>
<evidence type="ECO:0000313" key="3">
    <source>
        <dbReference type="Proteomes" id="UP000680866"/>
    </source>
</evidence>
<evidence type="ECO:0000313" key="2">
    <source>
        <dbReference type="EMBL" id="BCJ70156.1"/>
    </source>
</evidence>
<dbReference type="PANTHER" id="PTHR22893:SF55">
    <property type="entry name" value="OXIDOREDUCTASE-RELATED"/>
    <property type="match status" value="1"/>
</dbReference>
<dbReference type="GO" id="GO:0005829">
    <property type="term" value="C:cytosol"/>
    <property type="evidence" value="ECO:0007669"/>
    <property type="project" value="TreeGrafter"/>
</dbReference>
<dbReference type="EMBL" id="AP023359">
    <property type="protein sequence ID" value="BCJ70156.1"/>
    <property type="molecule type" value="Genomic_DNA"/>
</dbReference>
<name>A0A810N9T2_9ACTN</name>
<dbReference type="AlphaFoldDB" id="A0A810N9T2"/>
<dbReference type="InterPro" id="IPR013785">
    <property type="entry name" value="Aldolase_TIM"/>
</dbReference>
<feature type="domain" description="NADH:flavin oxidoreductase/NADH oxidase N-terminal" evidence="1">
    <location>
        <begin position="16"/>
        <end position="353"/>
    </location>
</feature>
<dbReference type="SUPFAM" id="SSF51395">
    <property type="entry name" value="FMN-linked oxidoreductases"/>
    <property type="match status" value="1"/>
</dbReference>
<gene>
    <name evidence="2" type="ORF">Prubr_71770</name>
</gene>
<dbReference type="GO" id="GO:0016491">
    <property type="term" value="F:oxidoreductase activity"/>
    <property type="evidence" value="ECO:0007669"/>
    <property type="project" value="InterPro"/>
</dbReference>
<protein>
    <submittedName>
        <fullName evidence="2">Oxidoreductase</fullName>
    </submittedName>
</protein>
<dbReference type="InterPro" id="IPR001155">
    <property type="entry name" value="OxRdtase_FMN_N"/>
</dbReference>
<dbReference type="GO" id="GO:0010181">
    <property type="term" value="F:FMN binding"/>
    <property type="evidence" value="ECO:0007669"/>
    <property type="project" value="InterPro"/>
</dbReference>
<dbReference type="KEGG" id="pry:Prubr_71770"/>
<accession>A0A810N9T2</accession>
<organism evidence="2 3">
    <name type="scientific">Polymorphospora rubra</name>
    <dbReference type="NCBI Taxonomy" id="338584"/>
    <lineage>
        <taxon>Bacteria</taxon>
        <taxon>Bacillati</taxon>
        <taxon>Actinomycetota</taxon>
        <taxon>Actinomycetes</taxon>
        <taxon>Micromonosporales</taxon>
        <taxon>Micromonosporaceae</taxon>
        <taxon>Polymorphospora</taxon>
    </lineage>
</organism>
<evidence type="ECO:0000259" key="1">
    <source>
        <dbReference type="Pfam" id="PF00724"/>
    </source>
</evidence>
<dbReference type="RefSeq" id="WP_212819877.1">
    <property type="nucleotide sequence ID" value="NZ_AP023359.1"/>
</dbReference>
<dbReference type="InterPro" id="IPR045247">
    <property type="entry name" value="Oye-like"/>
</dbReference>